<dbReference type="InterPro" id="IPR001841">
    <property type="entry name" value="Znf_RING"/>
</dbReference>
<comment type="similarity">
    <text evidence="2">Belongs to the JARID1 histone demethylase family.</text>
</comment>
<dbReference type="eggNOG" id="KOG1356">
    <property type="taxonomic scope" value="Eukaryota"/>
</dbReference>
<dbReference type="PANTHER" id="PTHR12549:SF38">
    <property type="entry name" value="JMJC DOMAIN-CONTAINING HISTONE DEMETHYLASE 2, ISOFORM A"/>
    <property type="match status" value="1"/>
</dbReference>
<evidence type="ECO:0000256" key="7">
    <source>
        <dbReference type="PROSITE-ProRule" id="PRU00175"/>
    </source>
</evidence>
<feature type="compositionally biased region" description="Basic and acidic residues" evidence="9">
    <location>
        <begin position="1546"/>
        <end position="1558"/>
    </location>
</feature>
<feature type="domain" description="WRC" evidence="12">
    <location>
        <begin position="6"/>
        <end position="50"/>
    </location>
</feature>
<dbReference type="GO" id="GO:0003712">
    <property type="term" value="F:transcription coregulator activity"/>
    <property type="evidence" value="ECO:0007669"/>
    <property type="project" value="TreeGrafter"/>
</dbReference>
<dbReference type="Gene3D" id="2.60.120.650">
    <property type="entry name" value="Cupin"/>
    <property type="match status" value="2"/>
</dbReference>
<dbReference type="GO" id="GO:0031490">
    <property type="term" value="F:chromatin DNA binding"/>
    <property type="evidence" value="ECO:0007669"/>
    <property type="project" value="TreeGrafter"/>
</dbReference>
<gene>
    <name evidence="14 15" type="primary">LOC101491141</name>
</gene>
<dbReference type="OrthoDB" id="1667110at2759"/>
<feature type="region of interest" description="Disordered" evidence="9">
    <location>
        <begin position="936"/>
        <end position="976"/>
    </location>
</feature>
<evidence type="ECO:0000256" key="3">
    <source>
        <dbReference type="ARBA" id="ARBA00022723"/>
    </source>
</evidence>
<evidence type="ECO:0000256" key="4">
    <source>
        <dbReference type="ARBA" id="ARBA00023015"/>
    </source>
</evidence>
<keyword evidence="13" id="KW-1185">Reference proteome</keyword>
<organism evidence="13 15">
    <name type="scientific">Cicer arietinum</name>
    <name type="common">Chickpea</name>
    <name type="synonym">Garbanzo</name>
    <dbReference type="NCBI Taxonomy" id="3827"/>
    <lineage>
        <taxon>Eukaryota</taxon>
        <taxon>Viridiplantae</taxon>
        <taxon>Streptophyta</taxon>
        <taxon>Embryophyta</taxon>
        <taxon>Tracheophyta</taxon>
        <taxon>Spermatophyta</taxon>
        <taxon>Magnoliopsida</taxon>
        <taxon>eudicotyledons</taxon>
        <taxon>Gunneridae</taxon>
        <taxon>Pentapetalae</taxon>
        <taxon>rosids</taxon>
        <taxon>fabids</taxon>
        <taxon>Fabales</taxon>
        <taxon>Fabaceae</taxon>
        <taxon>Papilionoideae</taxon>
        <taxon>50 kb inversion clade</taxon>
        <taxon>NPAAA clade</taxon>
        <taxon>Hologalegina</taxon>
        <taxon>IRL clade</taxon>
        <taxon>Cicereae</taxon>
        <taxon>Cicer</taxon>
    </lineage>
</organism>
<comment type="caution">
    <text evidence="8">Lacks conserved residue(s) required for the propagation of feature annotation.</text>
</comment>
<keyword evidence="6" id="KW-0539">Nucleus</keyword>
<dbReference type="InterPro" id="IPR045109">
    <property type="entry name" value="LSDs-like"/>
</dbReference>
<dbReference type="PROSITE" id="PS50089">
    <property type="entry name" value="ZF_RING_2"/>
    <property type="match status" value="1"/>
</dbReference>
<comment type="subcellular location">
    <subcellularLocation>
        <location evidence="1">Nucleus</location>
    </subcellularLocation>
</comment>
<keyword evidence="7" id="KW-0862">Zinc</keyword>
<dbReference type="RefSeq" id="XP_012570652.1">
    <property type="nucleotide sequence ID" value="XM_012715198.2"/>
</dbReference>
<dbReference type="GO" id="GO:0008270">
    <property type="term" value="F:zinc ion binding"/>
    <property type="evidence" value="ECO:0007669"/>
    <property type="project" value="UniProtKB-KW"/>
</dbReference>
<dbReference type="RefSeq" id="XP_012570653.1">
    <property type="nucleotide sequence ID" value="XM_012715199.2"/>
</dbReference>
<reference evidence="13" key="1">
    <citation type="journal article" date="2013" name="Nat. Biotechnol.">
        <title>Draft genome sequence of chickpea (Cicer arietinum) provides a resource for trait improvement.</title>
        <authorList>
            <person name="Varshney R.K."/>
            <person name="Song C."/>
            <person name="Saxena R.K."/>
            <person name="Azam S."/>
            <person name="Yu S."/>
            <person name="Sharpe A.G."/>
            <person name="Cannon S."/>
            <person name="Baek J."/>
            <person name="Rosen B.D."/>
            <person name="Tar'an B."/>
            <person name="Millan T."/>
            <person name="Zhang X."/>
            <person name="Ramsay L.D."/>
            <person name="Iwata A."/>
            <person name="Wang Y."/>
            <person name="Nelson W."/>
            <person name="Farmer A.D."/>
            <person name="Gaur P.M."/>
            <person name="Soderlund C."/>
            <person name="Penmetsa R.V."/>
            <person name="Xu C."/>
            <person name="Bharti A.K."/>
            <person name="He W."/>
            <person name="Winter P."/>
            <person name="Zhao S."/>
            <person name="Hane J.K."/>
            <person name="Carrasquilla-Garcia N."/>
            <person name="Condie J.A."/>
            <person name="Upadhyaya H.D."/>
            <person name="Luo M.C."/>
            <person name="Thudi M."/>
            <person name="Gowda C.L."/>
            <person name="Singh N.P."/>
            <person name="Lichtenzveig J."/>
            <person name="Gali K.K."/>
            <person name="Rubio J."/>
            <person name="Nadarajan N."/>
            <person name="Dolezel J."/>
            <person name="Bansal K.C."/>
            <person name="Xu X."/>
            <person name="Edwards D."/>
            <person name="Zhang G."/>
            <person name="Kahl G."/>
            <person name="Gil J."/>
            <person name="Singh K.B."/>
            <person name="Datta S.K."/>
            <person name="Jackson S.A."/>
            <person name="Wang J."/>
            <person name="Cook D.R."/>
        </authorList>
    </citation>
    <scope>NUCLEOTIDE SEQUENCE [LARGE SCALE GENOMIC DNA]</scope>
    <source>
        <strain evidence="13">cv. CDC Frontier</strain>
    </source>
</reference>
<keyword evidence="3" id="KW-0479">Metal-binding</keyword>
<dbReference type="SUPFAM" id="SSF51197">
    <property type="entry name" value="Clavaminate synthase-like"/>
    <property type="match status" value="1"/>
</dbReference>
<evidence type="ECO:0000256" key="5">
    <source>
        <dbReference type="ARBA" id="ARBA00023163"/>
    </source>
</evidence>
<reference evidence="14 15" key="2">
    <citation type="submission" date="2025-04" db="UniProtKB">
        <authorList>
            <consortium name="RefSeq"/>
        </authorList>
    </citation>
    <scope>IDENTIFICATION</scope>
    <source>
        <tissue evidence="14 15">Etiolated seedlings</tissue>
    </source>
</reference>
<dbReference type="PROSITE" id="PS51667">
    <property type="entry name" value="WRC"/>
    <property type="match status" value="1"/>
</dbReference>
<dbReference type="PROSITE" id="PS51184">
    <property type="entry name" value="JMJC"/>
    <property type="match status" value="1"/>
</dbReference>
<sequence length="1837" mass="203600">MDETGDEDFNRCSRNGSGGWRCKEKALAGKTLCEKHHLYNLERTKEKGKKRKLEENSSQTGGGEVKWLFSDDHNGGGGTHVVEEFAGLFGGNEVNGGGVNFGFGGESFNLFGQQQIGGFGQGCGNLEFQLGDGVGNSVAGLGQPWNSVGVFGNAGGVVSGNRVGGVCENAFLGISSEGLVAGEAGFGSLYDRSFQALLCQGRVCDEDVSLIGGSNSTGFQGLVGESGYGFRSVGNLSQCGKFVGENVGSIVVPESSNKVIAAVGVDEGMEKLLSGGVCIDEKAKDEGLKPLIKMGRPKGSKNKSKKKDVNFGLDGGSVCGSDNNNVGTIGMSGVTILESGKPIFCGKADHEGVDLGEIGRTEKRGHVGDWKHGREIVLGVGYEVAGDDDISTPRKRRGRKGLIDKQENVDEVCNEVDGVSEVARPKKRGRPKGSVNRKKNVKEVTDEVGDSSEMARPKNIEEVSNEVGGASQVARPKSIEEVSNEVGGASEIARPKRRGRPKGSKCGTENVMEVSNEVVGDGKIARPKKRGRPKGSKCGKEIVLKGSDKVASAGEIERPKKRGRPKGSKKAKWVTYVCASKIEGADEIATQGSENKKLSILCQKGADKFASLTNKLGPALCTRNKLRGTVSEDQECQGMSVDIHLEVDNGTMRALPSGLEITTLVPLLCEQEKGIHSEAADHIENITTQPIVKRGRPKGSMSKKKKLEDQELPVQTLIQDAVQNDCNVKLKRGRPKGVKNKKSIAGEAGSKLLVKAKKRRGRPKGSGKKQKKIALPLPLHSRIERRGRPKGSGKKQKEIAFQLDSQIESQKSTCFDVVLSTIMPQQKHVHEESDSTLEDQVNKKEKSDVVLGCSKESGIEKITKGLMSESSNVHKRCSERLRKLLIDDKSSPYVEVEETTDHEHESSQDVEVEATIDHDHQSSQDVEVDETIDHDHNSSQDVEVDKTIDHDHKSSQDVEVEETIDHDPKNSQDVEVEETIDHGLESPHLMGESNTKRAPRNSRCHQCWNKSRTGLVACTKCKRKKYCYECLAKWYPHKTKEEVETACPFCLDNCNCRLCLKKTISILSGNGEADKDVKLQKLFFLLNKTLPLLQHIQREQRLELEVEASIHGSLSVEEEDIMQAVVDNDDRVYCDNCNTSIVNFHRSCPNLNCRYDLCLTCCMEIRNGVVHCEDIPASGNEVTLDTPELRNGVVHCEDIPASSNEVMLDTPPVTIAWRAEANGGIPCPPKARGGCGTAILSLRRLFEANWIDKLTKNVEELTVKYQPPVVDLSLGCLECCNFKEDAAQNSARKAASRVNDRDNFLYCPDAVEMGDEEFKHFQRHWIRGEPVIVKNVYKKASGLSWDPMVMWRAFIGARKVLKEEAASFKAIDCLDWCEVQINVFRFFKGYLEGRRYRNGWPEMLKLKDWPPSKSFEECLPRHGAEFIAMLPFSDYTHPKSGILNLATKLPDVLKPDLGPKTYIAYGSLEELSRGDSVTKLHCDISDAVNILTHTSEVKTPLWQARIIKKLQKKYAVEDMRQLYGQNNKAVGSRGRKRRKRHTGVSVDRKIPEKEDSGRDSALLGSQGKEEKLDEQLSRSPSLEQSRSDTEVCVQEFSEPVKSKLDINASEQEIFDSPRFRQFDLNNHDPSSLVPVKDCQSMHYDNEEQQCMSCSDIKTDKIESVENDISSKHSDRNDVHLETQYGSAVWDIFRRQDVPKLTEYLKKHHKEFRHITNLPVNSVIHPIHDQILYLNEKHKKQLKLEYGVEPWTFEQHLGEAVFIPAGCPHQVRNRKSCIKVAMDFVSPENVQECVRLTEEFRLLPKNHRSKEDKLEIKKMALYAADVATAEAIKLMEAK</sequence>
<evidence type="ECO:0000256" key="6">
    <source>
        <dbReference type="ARBA" id="ARBA00023242"/>
    </source>
</evidence>
<evidence type="ECO:0000259" key="11">
    <source>
        <dbReference type="PROSITE" id="PS51184"/>
    </source>
</evidence>
<evidence type="ECO:0000313" key="13">
    <source>
        <dbReference type="Proteomes" id="UP000087171"/>
    </source>
</evidence>
<dbReference type="PANTHER" id="PTHR12549">
    <property type="entry name" value="JMJC DOMAIN-CONTAINING HISTONE DEMETHYLATION PROTEIN"/>
    <property type="match status" value="1"/>
</dbReference>
<dbReference type="InterPro" id="IPR017956">
    <property type="entry name" value="AT_hook_DNA-bd_motif"/>
</dbReference>
<feature type="region of interest" description="Disordered" evidence="9">
    <location>
        <begin position="423"/>
        <end position="453"/>
    </location>
</feature>
<feature type="compositionally biased region" description="Basic and acidic residues" evidence="9">
    <location>
        <begin position="1567"/>
        <end position="1576"/>
    </location>
</feature>
<evidence type="ECO:0000256" key="1">
    <source>
        <dbReference type="ARBA" id="ARBA00004123"/>
    </source>
</evidence>
<feature type="region of interest" description="Disordered" evidence="9">
    <location>
        <begin position="892"/>
        <end position="911"/>
    </location>
</feature>
<dbReference type="InterPro" id="IPR018866">
    <property type="entry name" value="Znf-4CXXC_R1"/>
</dbReference>
<dbReference type="CDD" id="cd02208">
    <property type="entry name" value="cupin_RmlC-like"/>
    <property type="match status" value="1"/>
</dbReference>
<feature type="region of interest" description="Disordered" evidence="9">
    <location>
        <begin position="1"/>
        <end position="20"/>
    </location>
</feature>
<feature type="compositionally biased region" description="Basic residues" evidence="9">
    <location>
        <begin position="1533"/>
        <end position="1542"/>
    </location>
</feature>
<dbReference type="GeneID" id="101491141"/>
<feature type="compositionally biased region" description="Basic and acidic residues" evidence="9">
    <location>
        <begin position="963"/>
        <end position="972"/>
    </location>
</feature>
<feature type="compositionally biased region" description="Basic and acidic residues" evidence="9">
    <location>
        <begin position="936"/>
        <end position="956"/>
    </location>
</feature>
<evidence type="ECO:0000259" key="10">
    <source>
        <dbReference type="PROSITE" id="PS50089"/>
    </source>
</evidence>
<dbReference type="Pfam" id="PF02373">
    <property type="entry name" value="JmjC"/>
    <property type="match status" value="1"/>
</dbReference>
<dbReference type="SMART" id="SM00384">
    <property type="entry name" value="AT_hook"/>
    <property type="match status" value="8"/>
</dbReference>
<feature type="compositionally biased region" description="Basic residues" evidence="9">
    <location>
        <begin position="754"/>
        <end position="772"/>
    </location>
</feature>
<feature type="region of interest" description="Disordered" evidence="9">
    <location>
        <begin position="749"/>
        <end position="772"/>
    </location>
</feature>
<keyword evidence="4" id="KW-0805">Transcription regulation</keyword>
<evidence type="ECO:0000259" key="12">
    <source>
        <dbReference type="PROSITE" id="PS51667"/>
    </source>
</evidence>
<dbReference type="Proteomes" id="UP000087171">
    <property type="component" value="Chromosome Ca4"/>
</dbReference>
<dbReference type="Pfam" id="PF08879">
    <property type="entry name" value="WRC"/>
    <property type="match status" value="1"/>
</dbReference>
<keyword evidence="5" id="KW-0804">Transcription</keyword>
<dbReference type="SMART" id="SM00558">
    <property type="entry name" value="JmjC"/>
    <property type="match status" value="1"/>
</dbReference>
<dbReference type="KEGG" id="cam:101491141"/>
<proteinExistence type="inferred from homology"/>
<dbReference type="GO" id="GO:0006357">
    <property type="term" value="P:regulation of transcription by RNA polymerase II"/>
    <property type="evidence" value="ECO:0007669"/>
    <property type="project" value="TreeGrafter"/>
</dbReference>
<feature type="domain" description="JmjC" evidence="11">
    <location>
        <begin position="1438"/>
        <end position="1800"/>
    </location>
</feature>
<protein>
    <submittedName>
        <fullName evidence="14 15">Uncharacterized protein LOC101491141</fullName>
    </submittedName>
</protein>
<evidence type="ECO:0000256" key="2">
    <source>
        <dbReference type="ARBA" id="ARBA00006801"/>
    </source>
</evidence>
<evidence type="ECO:0000313" key="15">
    <source>
        <dbReference type="RefSeq" id="XP_012570653.1"/>
    </source>
</evidence>
<evidence type="ECO:0000313" key="14">
    <source>
        <dbReference type="RefSeq" id="XP_012570652.1"/>
    </source>
</evidence>
<feature type="region of interest" description="Disordered" evidence="9">
    <location>
        <begin position="45"/>
        <end position="66"/>
    </location>
</feature>
<feature type="region of interest" description="Disordered" evidence="9">
    <location>
        <begin position="1527"/>
        <end position="1590"/>
    </location>
</feature>
<dbReference type="FunFam" id="2.60.120.650:FF:000033">
    <property type="entry name" value="Transcription factor jumonji (JmjC) domain-containing protein"/>
    <property type="match status" value="1"/>
</dbReference>
<feature type="domain" description="RING-type" evidence="10">
    <location>
        <begin position="1004"/>
        <end position="1050"/>
    </location>
</feature>
<dbReference type="Pfam" id="PF10497">
    <property type="entry name" value="zf-4CXXC_R1"/>
    <property type="match status" value="1"/>
</dbReference>
<keyword evidence="7" id="KW-0863">Zinc-finger</keyword>
<dbReference type="InterPro" id="IPR014977">
    <property type="entry name" value="WRC_dom"/>
</dbReference>
<dbReference type="GO" id="GO:0000785">
    <property type="term" value="C:chromatin"/>
    <property type="evidence" value="ECO:0007669"/>
    <property type="project" value="TreeGrafter"/>
</dbReference>
<dbReference type="GO" id="GO:0000118">
    <property type="term" value="C:histone deacetylase complex"/>
    <property type="evidence" value="ECO:0007669"/>
    <property type="project" value="TreeGrafter"/>
</dbReference>
<dbReference type="InterPro" id="IPR003347">
    <property type="entry name" value="JmjC_dom"/>
</dbReference>
<evidence type="ECO:0000256" key="8">
    <source>
        <dbReference type="PROSITE-ProRule" id="PRU01002"/>
    </source>
</evidence>
<accession>A0A1S3E5F6</accession>
<feature type="region of interest" description="Disordered" evidence="9">
    <location>
        <begin position="481"/>
        <end position="508"/>
    </location>
</feature>
<dbReference type="GO" id="GO:0032454">
    <property type="term" value="F:histone H3K9 demethylase activity"/>
    <property type="evidence" value="ECO:0007669"/>
    <property type="project" value="InterPro"/>
</dbReference>
<evidence type="ECO:0000256" key="9">
    <source>
        <dbReference type="SAM" id="MobiDB-lite"/>
    </source>
</evidence>
<dbReference type="PaxDb" id="3827-XP_004498514.1"/>
<name>A0A1S3E5F6_CICAR</name>
<feature type="compositionally biased region" description="Basic residues" evidence="9">
    <location>
        <begin position="425"/>
        <end position="440"/>
    </location>
</feature>